<proteinExistence type="predicted"/>
<organism evidence="2 3">
    <name type="scientific">Nesterenkonia salmonea</name>
    <dbReference type="NCBI Taxonomy" id="1804987"/>
    <lineage>
        <taxon>Bacteria</taxon>
        <taxon>Bacillati</taxon>
        <taxon>Actinomycetota</taxon>
        <taxon>Actinomycetes</taxon>
        <taxon>Micrococcales</taxon>
        <taxon>Micrococcaceae</taxon>
        <taxon>Nesterenkonia</taxon>
    </lineage>
</organism>
<sequence>MSQDHDAQVIKSALGTHLAYLRAAESGHRAAGRALSQHPELSHLVKLQRSPIARSAAHRARGASFGQRAEFVEQLLNFPVSGLRSLTSGDMRTLQVPAHIGESAVPQHLSEAIAERESTARLAAAKPAARPATHKDSGKHESAGDPSEQPLRYEDEVTLPTPERKPRWYRRSFGDILRGRK</sequence>
<reference evidence="2 3" key="1">
    <citation type="submission" date="2019-05" db="EMBL/GenBank/DDBJ databases">
        <title>Nesterenkonia sp. GY074 isolated from the Southern Atlantic Ocean.</title>
        <authorList>
            <person name="Zhang G."/>
        </authorList>
    </citation>
    <scope>NUCLEOTIDE SEQUENCE [LARGE SCALE GENOMIC DNA]</scope>
    <source>
        <strain evidence="2 3">GY074</strain>
    </source>
</reference>
<protein>
    <submittedName>
        <fullName evidence="2">Uncharacterized protein</fullName>
    </submittedName>
</protein>
<dbReference type="OrthoDB" id="4965227at2"/>
<name>A0A5R9BEJ5_9MICC</name>
<keyword evidence="3" id="KW-1185">Reference proteome</keyword>
<dbReference type="AlphaFoldDB" id="A0A5R9BEJ5"/>
<feature type="compositionally biased region" description="Basic and acidic residues" evidence="1">
    <location>
        <begin position="133"/>
        <end position="143"/>
    </location>
</feature>
<gene>
    <name evidence="2" type="ORF">FEF26_03110</name>
</gene>
<feature type="compositionally biased region" description="Low complexity" evidence="1">
    <location>
        <begin position="120"/>
        <end position="131"/>
    </location>
</feature>
<dbReference type="RefSeq" id="WP_138252085.1">
    <property type="nucleotide sequence ID" value="NZ_VAVZ01000006.1"/>
</dbReference>
<accession>A0A5R9BEJ5</accession>
<feature type="region of interest" description="Disordered" evidence="1">
    <location>
        <begin position="120"/>
        <end position="181"/>
    </location>
</feature>
<evidence type="ECO:0000256" key="1">
    <source>
        <dbReference type="SAM" id="MobiDB-lite"/>
    </source>
</evidence>
<dbReference type="Proteomes" id="UP000310458">
    <property type="component" value="Unassembled WGS sequence"/>
</dbReference>
<comment type="caution">
    <text evidence="2">The sequence shown here is derived from an EMBL/GenBank/DDBJ whole genome shotgun (WGS) entry which is preliminary data.</text>
</comment>
<evidence type="ECO:0000313" key="3">
    <source>
        <dbReference type="Proteomes" id="UP000310458"/>
    </source>
</evidence>
<dbReference type="EMBL" id="VAVZ01000006">
    <property type="protein sequence ID" value="TLP99053.1"/>
    <property type="molecule type" value="Genomic_DNA"/>
</dbReference>
<evidence type="ECO:0000313" key="2">
    <source>
        <dbReference type="EMBL" id="TLP99053.1"/>
    </source>
</evidence>